<dbReference type="PROSITE" id="PS51186">
    <property type="entry name" value="GNAT"/>
    <property type="match status" value="1"/>
</dbReference>
<name>A0A1I1GUS6_9LACT</name>
<dbReference type="AlphaFoldDB" id="A0A1I1GUS6"/>
<keyword evidence="3" id="KW-1185">Reference proteome</keyword>
<dbReference type="EMBL" id="FOLT01000003">
    <property type="protein sequence ID" value="SFC15281.1"/>
    <property type="molecule type" value="Genomic_DNA"/>
</dbReference>
<feature type="domain" description="N-acetyltransferase" evidence="1">
    <location>
        <begin position="116"/>
        <end position="254"/>
    </location>
</feature>
<evidence type="ECO:0000313" key="3">
    <source>
        <dbReference type="Proteomes" id="UP000199612"/>
    </source>
</evidence>
<dbReference type="Pfam" id="PF18467">
    <property type="entry name" value="DUF5613"/>
    <property type="match status" value="1"/>
</dbReference>
<dbReference type="InterPro" id="IPR040549">
    <property type="entry name" value="DUF5613"/>
</dbReference>
<proteinExistence type="predicted"/>
<reference evidence="3" key="1">
    <citation type="submission" date="2016-10" db="EMBL/GenBank/DDBJ databases">
        <authorList>
            <person name="Varghese N."/>
            <person name="Submissions S."/>
        </authorList>
    </citation>
    <scope>NUCLEOTIDE SEQUENCE [LARGE SCALE GENOMIC DNA]</scope>
    <source>
        <strain evidence="3">DSM 23664</strain>
    </source>
</reference>
<gene>
    <name evidence="2" type="ORF">SAMN04488102_103235</name>
</gene>
<dbReference type="SUPFAM" id="SSF55729">
    <property type="entry name" value="Acyl-CoA N-acyltransferases (Nat)"/>
    <property type="match status" value="1"/>
</dbReference>
<organism evidence="2 3">
    <name type="scientific">Alkalibacterium subtropicum</name>
    <dbReference type="NCBI Taxonomy" id="753702"/>
    <lineage>
        <taxon>Bacteria</taxon>
        <taxon>Bacillati</taxon>
        <taxon>Bacillota</taxon>
        <taxon>Bacilli</taxon>
        <taxon>Lactobacillales</taxon>
        <taxon>Carnobacteriaceae</taxon>
        <taxon>Alkalibacterium</taxon>
    </lineage>
</organism>
<dbReference type="Pfam" id="PF00583">
    <property type="entry name" value="Acetyltransf_1"/>
    <property type="match status" value="1"/>
</dbReference>
<dbReference type="Gene3D" id="3.40.630.30">
    <property type="match status" value="1"/>
</dbReference>
<dbReference type="STRING" id="753702.SAMN04488102_103235"/>
<dbReference type="RefSeq" id="WP_091529096.1">
    <property type="nucleotide sequence ID" value="NZ_FOLT01000003.1"/>
</dbReference>
<dbReference type="Proteomes" id="UP000199612">
    <property type="component" value="Unassembled WGS sequence"/>
</dbReference>
<evidence type="ECO:0000313" key="2">
    <source>
        <dbReference type="EMBL" id="SFC15281.1"/>
    </source>
</evidence>
<accession>A0A1I1GUS6</accession>
<dbReference type="OrthoDB" id="2213517at2"/>
<dbReference type="InterPro" id="IPR016181">
    <property type="entry name" value="Acyl_CoA_acyltransferase"/>
</dbReference>
<protein>
    <submittedName>
        <fullName evidence="2">Acetyltransferase (GNAT) domain-containing protein</fullName>
    </submittedName>
</protein>
<dbReference type="CDD" id="cd04301">
    <property type="entry name" value="NAT_SF"/>
    <property type="match status" value="1"/>
</dbReference>
<dbReference type="GO" id="GO:0016747">
    <property type="term" value="F:acyltransferase activity, transferring groups other than amino-acyl groups"/>
    <property type="evidence" value="ECO:0007669"/>
    <property type="project" value="InterPro"/>
</dbReference>
<dbReference type="InterPro" id="IPR000182">
    <property type="entry name" value="GNAT_dom"/>
</dbReference>
<evidence type="ECO:0000259" key="1">
    <source>
        <dbReference type="PROSITE" id="PS51186"/>
    </source>
</evidence>
<sequence>MVTFKSIATHSALIDENEFFAQYYDPAALFRYDSNFFQLKYSPTREEFELIESMHLVFSLENGLSHVKFYWPENQGILPDTLDYLNEAEYGLEKLELYSLDPAQYTGKEKNPDISVEVVQADQLASFKRLNYIEDKTVSESFAESKQTYYDRLYRDASVTFLLACFQGDPAGSCITIESDAGLELDDLFTLETYRFKGVATALQAFVIEEALAKQTLVFLAADAEDSPKEMYKKAGFNYEGFRIGAQKVIKGEG</sequence>
<keyword evidence="2" id="KW-0808">Transferase</keyword>